<proteinExistence type="predicted"/>
<keyword evidence="4" id="KW-1185">Reference proteome</keyword>
<feature type="compositionally biased region" description="Polar residues" evidence="1">
    <location>
        <begin position="84"/>
        <end position="98"/>
    </location>
</feature>
<sequence length="227" mass="24997">MSTPSKRPSSRASSDAPTPSRRTRSSQQLVVPETPQRSTGTPTHDGTPGTPRRSPRTPSGQLPTTSPARGLVSSPIGTDIDMSSPLNYGTPSSLSTPRSLMRGVMTPARQRADLRGQQGGRNVPAPTPTRRADEPAPEPTAEPQLVVWGTDVAVAEVRNKFVKFIQRFVEPDAVTNEPLYEQKLEEIHTLEEPFLDVDCDHVRIFDAKLHRQLVSYPQEVIMFIINK</sequence>
<evidence type="ECO:0000259" key="2">
    <source>
        <dbReference type="Pfam" id="PF14551"/>
    </source>
</evidence>
<dbReference type="EMBL" id="CAJHNJ030000034">
    <property type="protein sequence ID" value="CAG9127352.1"/>
    <property type="molecule type" value="Genomic_DNA"/>
</dbReference>
<dbReference type="InterPro" id="IPR027925">
    <property type="entry name" value="MCM_N"/>
</dbReference>
<feature type="domain" description="MCM N-terminal" evidence="2">
    <location>
        <begin position="158"/>
        <end position="223"/>
    </location>
</feature>
<comment type="caution">
    <text evidence="3">The sequence shown here is derived from an EMBL/GenBank/DDBJ whole genome shotgun (WGS) entry which is preliminary data.</text>
</comment>
<evidence type="ECO:0000313" key="4">
    <source>
        <dbReference type="Proteomes" id="UP000653454"/>
    </source>
</evidence>
<dbReference type="SUPFAM" id="SSF50249">
    <property type="entry name" value="Nucleic acid-binding proteins"/>
    <property type="match status" value="1"/>
</dbReference>
<evidence type="ECO:0000256" key="1">
    <source>
        <dbReference type="SAM" id="MobiDB-lite"/>
    </source>
</evidence>
<feature type="region of interest" description="Disordered" evidence="1">
    <location>
        <begin position="1"/>
        <end position="140"/>
    </location>
</feature>
<protein>
    <submittedName>
        <fullName evidence="3">(diamondback moth) hypothetical protein</fullName>
    </submittedName>
</protein>
<organism evidence="3 4">
    <name type="scientific">Plutella xylostella</name>
    <name type="common">Diamondback moth</name>
    <name type="synonym">Plutella maculipennis</name>
    <dbReference type="NCBI Taxonomy" id="51655"/>
    <lineage>
        <taxon>Eukaryota</taxon>
        <taxon>Metazoa</taxon>
        <taxon>Ecdysozoa</taxon>
        <taxon>Arthropoda</taxon>
        <taxon>Hexapoda</taxon>
        <taxon>Insecta</taxon>
        <taxon>Pterygota</taxon>
        <taxon>Neoptera</taxon>
        <taxon>Endopterygota</taxon>
        <taxon>Lepidoptera</taxon>
        <taxon>Glossata</taxon>
        <taxon>Ditrysia</taxon>
        <taxon>Yponomeutoidea</taxon>
        <taxon>Plutellidae</taxon>
        <taxon>Plutella</taxon>
    </lineage>
</organism>
<dbReference type="InterPro" id="IPR012340">
    <property type="entry name" value="NA-bd_OB-fold"/>
</dbReference>
<feature type="compositionally biased region" description="Low complexity" evidence="1">
    <location>
        <begin position="39"/>
        <end position="60"/>
    </location>
</feature>
<feature type="compositionally biased region" description="Polar residues" evidence="1">
    <location>
        <begin position="1"/>
        <end position="17"/>
    </location>
</feature>
<dbReference type="AlphaFoldDB" id="A0A8S4FH24"/>
<evidence type="ECO:0000313" key="3">
    <source>
        <dbReference type="EMBL" id="CAG9127352.1"/>
    </source>
</evidence>
<accession>A0A8S4FH24</accession>
<reference evidence="3" key="1">
    <citation type="submission" date="2020-11" db="EMBL/GenBank/DDBJ databases">
        <authorList>
            <person name="Whiteford S."/>
        </authorList>
    </citation>
    <scope>NUCLEOTIDE SEQUENCE</scope>
</reference>
<dbReference type="Gene3D" id="3.30.1640.10">
    <property type="entry name" value="mini-chromosome maintenance (MCM) complex, chain A, domain 1"/>
    <property type="match status" value="1"/>
</dbReference>
<dbReference type="Proteomes" id="UP000653454">
    <property type="component" value="Unassembled WGS sequence"/>
</dbReference>
<name>A0A8S4FH24_PLUXY</name>
<dbReference type="Pfam" id="PF14551">
    <property type="entry name" value="MCM_N"/>
    <property type="match status" value="1"/>
</dbReference>
<gene>
    <name evidence="3" type="ORF">PLXY2_LOCUS8867</name>
</gene>